<proteinExistence type="predicted"/>
<dbReference type="Pfam" id="PF17401">
    <property type="entry name" value="DUF5407"/>
    <property type="match status" value="1"/>
</dbReference>
<dbReference type="InterPro" id="IPR035365">
    <property type="entry name" value="DUF5407"/>
</dbReference>
<protein>
    <submittedName>
        <fullName evidence="2">Uncharacterized protein</fullName>
    </submittedName>
</protein>
<feature type="compositionally biased region" description="Gly residues" evidence="1">
    <location>
        <begin position="35"/>
        <end position="47"/>
    </location>
</feature>
<keyword evidence="3" id="KW-1185">Reference proteome</keyword>
<evidence type="ECO:0000313" key="2">
    <source>
        <dbReference type="EMBL" id="TPG37092.1"/>
    </source>
</evidence>
<name>A0A502EJE4_9MYCO</name>
<organism evidence="2 3">
    <name type="scientific">Mycolicibacterium hodleri</name>
    <dbReference type="NCBI Taxonomy" id="49897"/>
    <lineage>
        <taxon>Bacteria</taxon>
        <taxon>Bacillati</taxon>
        <taxon>Actinomycetota</taxon>
        <taxon>Actinomycetes</taxon>
        <taxon>Mycobacteriales</taxon>
        <taxon>Mycobacteriaceae</taxon>
        <taxon>Mycolicibacterium</taxon>
    </lineage>
</organism>
<gene>
    <name evidence="2" type="ORF">EAH80_04330</name>
</gene>
<dbReference type="AlphaFoldDB" id="A0A502EJE4"/>
<dbReference type="RefSeq" id="WP_140688199.1">
    <property type="nucleotide sequence ID" value="NZ_RCZG01000001.1"/>
</dbReference>
<reference evidence="2 3" key="1">
    <citation type="journal article" date="2019" name="Environ. Microbiol.">
        <title>Species interactions and distinct microbial communities in high Arctic permafrost affected cryosols are associated with the CH4 and CO2 gas fluxes.</title>
        <authorList>
            <person name="Altshuler I."/>
            <person name="Hamel J."/>
            <person name="Turney S."/>
            <person name="Magnuson E."/>
            <person name="Levesque R."/>
            <person name="Greer C."/>
            <person name="Whyte L.G."/>
        </authorList>
    </citation>
    <scope>NUCLEOTIDE SEQUENCE [LARGE SCALE GENOMIC DNA]</scope>
    <source>
        <strain evidence="2 3">S5.20</strain>
    </source>
</reference>
<feature type="compositionally biased region" description="Low complexity" evidence="1">
    <location>
        <begin position="25"/>
        <end position="34"/>
    </location>
</feature>
<accession>A0A502EJE4</accession>
<evidence type="ECO:0000256" key="1">
    <source>
        <dbReference type="SAM" id="MobiDB-lite"/>
    </source>
</evidence>
<sequence>MVLAMSSGGGAAAADPDPGAPSPSAPSAASPDGSSGAGGGPTSGAGSGSTANNAGDAPTSVRADEDALSKDMIDLKNLNAETTAAEQAVQDKLDSMRATSGDSVSISDMFQMQMLMNHLNQMSEMSASVVSASNAAALSMARGVKG</sequence>
<evidence type="ECO:0000313" key="3">
    <source>
        <dbReference type="Proteomes" id="UP000320095"/>
    </source>
</evidence>
<feature type="compositionally biased region" description="Low complexity" evidence="1">
    <location>
        <begin position="48"/>
        <end position="57"/>
    </location>
</feature>
<feature type="region of interest" description="Disordered" evidence="1">
    <location>
        <begin position="1"/>
        <end position="68"/>
    </location>
</feature>
<dbReference type="EMBL" id="RCZG01000001">
    <property type="protein sequence ID" value="TPG37092.1"/>
    <property type="molecule type" value="Genomic_DNA"/>
</dbReference>
<comment type="caution">
    <text evidence="2">The sequence shown here is derived from an EMBL/GenBank/DDBJ whole genome shotgun (WGS) entry which is preliminary data.</text>
</comment>
<dbReference type="Proteomes" id="UP000320095">
    <property type="component" value="Unassembled WGS sequence"/>
</dbReference>